<feature type="compositionally biased region" description="Low complexity" evidence="6">
    <location>
        <begin position="186"/>
        <end position="200"/>
    </location>
</feature>
<dbReference type="Proteomes" id="UP000524246">
    <property type="component" value="Unassembled WGS sequence"/>
</dbReference>
<evidence type="ECO:0000313" key="9">
    <source>
        <dbReference type="Proteomes" id="UP000524246"/>
    </source>
</evidence>
<evidence type="ECO:0000256" key="6">
    <source>
        <dbReference type="SAM" id="MobiDB-lite"/>
    </source>
</evidence>
<dbReference type="Gene3D" id="1.10.287.950">
    <property type="entry name" value="Methyl-accepting chemotaxis protein"/>
    <property type="match status" value="1"/>
</dbReference>
<feature type="compositionally biased region" description="Acidic residues" evidence="6">
    <location>
        <begin position="7"/>
        <end position="21"/>
    </location>
</feature>
<comment type="caution">
    <text evidence="8">The sequence shown here is derived from an EMBL/GenBank/DDBJ whole genome shotgun (WGS) entry which is preliminary data.</text>
</comment>
<organism evidence="8 9">
    <name type="scientific">SAR324 cluster bacterium</name>
    <dbReference type="NCBI Taxonomy" id="2024889"/>
    <lineage>
        <taxon>Bacteria</taxon>
        <taxon>Deltaproteobacteria</taxon>
        <taxon>SAR324 cluster</taxon>
    </lineage>
</organism>
<protein>
    <recommendedName>
        <fullName evidence="7">Methyl-accepting transducer domain-containing protein</fullName>
    </recommendedName>
</protein>
<dbReference type="Pfam" id="PF01152">
    <property type="entry name" value="Bac_globin"/>
    <property type="match status" value="1"/>
</dbReference>
<dbReference type="GO" id="GO:0007165">
    <property type="term" value="P:signal transduction"/>
    <property type="evidence" value="ECO:0007669"/>
    <property type="project" value="UniProtKB-KW"/>
</dbReference>
<keyword evidence="1" id="KW-0813">Transport</keyword>
<keyword evidence="5" id="KW-0807">Transducer</keyword>
<dbReference type="InterPro" id="IPR012292">
    <property type="entry name" value="Globin/Proto"/>
</dbReference>
<feature type="region of interest" description="Disordered" evidence="6">
    <location>
        <begin position="181"/>
        <end position="208"/>
    </location>
</feature>
<dbReference type="InterPro" id="IPR004089">
    <property type="entry name" value="MCPsignal_dom"/>
</dbReference>
<keyword evidence="4" id="KW-0408">Iron</keyword>
<dbReference type="InterPro" id="IPR001486">
    <property type="entry name" value="Hemoglobin_trunc"/>
</dbReference>
<accession>A0A7X9FUI0</accession>
<evidence type="ECO:0000256" key="1">
    <source>
        <dbReference type="ARBA" id="ARBA00022448"/>
    </source>
</evidence>
<dbReference type="SUPFAM" id="SSF58104">
    <property type="entry name" value="Methyl-accepting chemotaxis protein (MCP) signaling domain"/>
    <property type="match status" value="1"/>
</dbReference>
<evidence type="ECO:0000256" key="4">
    <source>
        <dbReference type="ARBA" id="ARBA00023004"/>
    </source>
</evidence>
<dbReference type="GO" id="GO:0019825">
    <property type="term" value="F:oxygen binding"/>
    <property type="evidence" value="ECO:0007669"/>
    <property type="project" value="InterPro"/>
</dbReference>
<evidence type="ECO:0000256" key="3">
    <source>
        <dbReference type="ARBA" id="ARBA00022723"/>
    </source>
</evidence>
<dbReference type="GO" id="GO:0020037">
    <property type="term" value="F:heme binding"/>
    <property type="evidence" value="ECO:0007669"/>
    <property type="project" value="InterPro"/>
</dbReference>
<gene>
    <name evidence="8" type="ORF">GYA55_13235</name>
</gene>
<feature type="domain" description="Methyl-accepting transducer" evidence="7">
    <location>
        <begin position="347"/>
        <end position="410"/>
    </location>
</feature>
<dbReference type="InterPro" id="IPR009050">
    <property type="entry name" value="Globin-like_sf"/>
</dbReference>
<dbReference type="EMBL" id="JAAZON010000604">
    <property type="protein sequence ID" value="NMC64121.1"/>
    <property type="molecule type" value="Genomic_DNA"/>
</dbReference>
<evidence type="ECO:0000256" key="5">
    <source>
        <dbReference type="PROSITE-ProRule" id="PRU00284"/>
    </source>
</evidence>
<dbReference type="Gene3D" id="1.10.490.10">
    <property type="entry name" value="Globins"/>
    <property type="match status" value="1"/>
</dbReference>
<sequence>MTSENDAAQDELIGETLETEGYDGTPSSLYKQIGEDSGIHLFVEQFYHAIISEPMLKEFFEGRELEGLKTAQKEFLAIILGGRPPLDYWDIITSDAPTNLSLEHTDLMIEYAEAVLMNMGLNDNTIKSIVRLVSPFIEAFINGSSKFQRVNTENPDESKEEIENARMFRDLIEQKLIESQTTKTFSSSQAQPSQTSSPTSDDGVSTDKDINTSEELMSRLRILLSDLDSFREGNLNAEISIKSDDLVGKIAGAIQSAFSEFRSTISSLSQQSEAIRLDCDELKQLLIQENEKRLNAKKNLEEQPSENRLSANISQAYKLSSSLLDKLRTLNGPSPEIGNDKVYNSGLSQLREPLHALISHNQELQVFSRGLREASSRTATLALNASLEAVRAGQQGKCFNVLALEMKEVARDMDELASGLNKTFKACRYYAYESLEHLNNLESPLRSSGIPSSVIDELKTITELLGQIDFELSEELHQKQHEELNKVTYSIEERQEASRFAEKLYQLGKKTKELKSTLSKYAV</sequence>
<dbReference type="PROSITE" id="PS50111">
    <property type="entry name" value="CHEMOTAXIS_TRANSDUC_2"/>
    <property type="match status" value="1"/>
</dbReference>
<name>A0A7X9FUI0_9DELT</name>
<keyword evidence="2" id="KW-0349">Heme</keyword>
<evidence type="ECO:0000256" key="2">
    <source>
        <dbReference type="ARBA" id="ARBA00022617"/>
    </source>
</evidence>
<evidence type="ECO:0000313" key="8">
    <source>
        <dbReference type="EMBL" id="NMC64121.1"/>
    </source>
</evidence>
<feature type="region of interest" description="Disordered" evidence="6">
    <location>
        <begin position="1"/>
        <end position="24"/>
    </location>
</feature>
<dbReference type="GO" id="GO:0016020">
    <property type="term" value="C:membrane"/>
    <property type="evidence" value="ECO:0007669"/>
    <property type="project" value="InterPro"/>
</dbReference>
<evidence type="ECO:0000259" key="7">
    <source>
        <dbReference type="PROSITE" id="PS50111"/>
    </source>
</evidence>
<proteinExistence type="predicted"/>
<dbReference type="AlphaFoldDB" id="A0A7X9FUI0"/>
<dbReference type="Pfam" id="PF00015">
    <property type="entry name" value="MCPsignal"/>
    <property type="match status" value="1"/>
</dbReference>
<dbReference type="GO" id="GO:0046872">
    <property type="term" value="F:metal ion binding"/>
    <property type="evidence" value="ECO:0007669"/>
    <property type="project" value="UniProtKB-KW"/>
</dbReference>
<dbReference type="SUPFAM" id="SSF46458">
    <property type="entry name" value="Globin-like"/>
    <property type="match status" value="1"/>
</dbReference>
<reference evidence="8 9" key="1">
    <citation type="journal article" date="2020" name="Biotechnol. Biofuels">
        <title>New insights from the biogas microbiome by comprehensive genome-resolved metagenomics of nearly 1600 species originating from multiple anaerobic digesters.</title>
        <authorList>
            <person name="Campanaro S."/>
            <person name="Treu L."/>
            <person name="Rodriguez-R L.M."/>
            <person name="Kovalovszki A."/>
            <person name="Ziels R.M."/>
            <person name="Maus I."/>
            <person name="Zhu X."/>
            <person name="Kougias P.G."/>
            <person name="Basile A."/>
            <person name="Luo G."/>
            <person name="Schluter A."/>
            <person name="Konstantinidis K.T."/>
            <person name="Angelidaki I."/>
        </authorList>
    </citation>
    <scope>NUCLEOTIDE SEQUENCE [LARGE SCALE GENOMIC DNA]</scope>
    <source>
        <strain evidence="8">AS27yjCOA_65</strain>
    </source>
</reference>
<keyword evidence="3" id="KW-0479">Metal-binding</keyword>